<gene>
    <name evidence="1" type="ORF">AF335_29195</name>
</gene>
<accession>A0A2N8NNK0</accession>
<evidence type="ECO:0000313" key="2">
    <source>
        <dbReference type="Proteomes" id="UP000235945"/>
    </source>
</evidence>
<dbReference type="AlphaFoldDB" id="A0A2N8NNK0"/>
<evidence type="ECO:0000313" key="1">
    <source>
        <dbReference type="EMBL" id="PNE30350.1"/>
    </source>
</evidence>
<keyword evidence="2" id="KW-1185">Reference proteome</keyword>
<dbReference type="EMBL" id="LGUI01000012">
    <property type="protein sequence ID" value="PNE30350.1"/>
    <property type="molecule type" value="Genomic_DNA"/>
</dbReference>
<sequence>MLSVGAALSLLVPVEFDRTRGIFEMETTHLRCGSVVFPREETGATAYNVECGTARTQRLGYAGLSLAAGGLVGAFCLARRGRHDRPGQDFRNGSSEVS</sequence>
<protein>
    <submittedName>
        <fullName evidence="1">Uncharacterized protein</fullName>
    </submittedName>
</protein>
<dbReference type="Proteomes" id="UP000235945">
    <property type="component" value="Unassembled WGS sequence"/>
</dbReference>
<comment type="caution">
    <text evidence="1">The sequence shown here is derived from an EMBL/GenBank/DDBJ whole genome shotgun (WGS) entry which is preliminary data.</text>
</comment>
<name>A0A2N8NNK0_STREU</name>
<reference evidence="2" key="1">
    <citation type="submission" date="2015-07" db="EMBL/GenBank/DDBJ databases">
        <authorList>
            <person name="Graham D.E."/>
            <person name="Giannone R.J."/>
            <person name="Gulvik C.A."/>
            <person name="Hettich R.L."/>
            <person name="Klingeman D.M."/>
            <person name="Mahan K.M."/>
            <person name="Parry R.J."/>
            <person name="Spain J.C."/>
        </authorList>
    </citation>
    <scope>NUCLEOTIDE SEQUENCE [LARGE SCALE GENOMIC DNA]</scope>
    <source>
        <strain evidence="2">ATCC 27428</strain>
    </source>
</reference>
<proteinExistence type="predicted"/>
<organism evidence="1 2">
    <name type="scientific">Streptomyces eurocidicus</name>
    <name type="common">Streptoverticillium eurocidicus</name>
    <dbReference type="NCBI Taxonomy" id="66423"/>
    <lineage>
        <taxon>Bacteria</taxon>
        <taxon>Bacillati</taxon>
        <taxon>Actinomycetota</taxon>
        <taxon>Actinomycetes</taxon>
        <taxon>Kitasatosporales</taxon>
        <taxon>Streptomycetaceae</taxon>
        <taxon>Streptomyces</taxon>
    </lineage>
</organism>